<dbReference type="GeneID" id="43588980"/>
<evidence type="ECO:0000259" key="2">
    <source>
        <dbReference type="Pfam" id="PF21671"/>
    </source>
</evidence>
<protein>
    <recommendedName>
        <fullName evidence="2">Protein CPL1-like domain-containing protein</fullName>
    </recommendedName>
</protein>
<keyword evidence="1" id="KW-0732">Signal</keyword>
<dbReference type="Pfam" id="PF21671">
    <property type="entry name" value="CPL1-like"/>
    <property type="match status" value="1"/>
</dbReference>
<dbReference type="PANTHER" id="PTHR35192:SF2">
    <property type="entry name" value="APPLE DOMAIN-CONTAINING PROTEIN"/>
    <property type="match status" value="1"/>
</dbReference>
<organism evidence="3 4">
    <name type="scientific">Kwoniella shandongensis</name>
    <dbReference type="NCBI Taxonomy" id="1734106"/>
    <lineage>
        <taxon>Eukaryota</taxon>
        <taxon>Fungi</taxon>
        <taxon>Dikarya</taxon>
        <taxon>Basidiomycota</taxon>
        <taxon>Agaricomycotina</taxon>
        <taxon>Tremellomycetes</taxon>
        <taxon>Tremellales</taxon>
        <taxon>Cryptococcaceae</taxon>
        <taxon>Kwoniella</taxon>
    </lineage>
</organism>
<accession>A0AAJ8LFK8</accession>
<reference evidence="3" key="1">
    <citation type="submission" date="2017-08" db="EMBL/GenBank/DDBJ databases">
        <authorList>
            <person name="Cuomo C."/>
            <person name="Billmyre B."/>
            <person name="Heitman J."/>
        </authorList>
    </citation>
    <scope>NUCLEOTIDE SEQUENCE</scope>
    <source>
        <strain evidence="3">CBS 12478</strain>
    </source>
</reference>
<evidence type="ECO:0000313" key="4">
    <source>
        <dbReference type="Proteomes" id="UP000322225"/>
    </source>
</evidence>
<keyword evidence="4" id="KW-1185">Reference proteome</keyword>
<name>A0AAJ8LFK8_9TREE</name>
<feature type="signal peptide" evidence="1">
    <location>
        <begin position="1"/>
        <end position="20"/>
    </location>
</feature>
<reference evidence="3" key="2">
    <citation type="submission" date="2024-01" db="EMBL/GenBank/DDBJ databases">
        <title>Comparative genomics of Cryptococcus and Kwoniella reveals pathogenesis evolution and contrasting modes of karyotype evolution via chromosome fusion or intercentromeric recombination.</title>
        <authorList>
            <person name="Coelho M.A."/>
            <person name="David-Palma M."/>
            <person name="Shea T."/>
            <person name="Bowers K."/>
            <person name="McGinley-Smith S."/>
            <person name="Mohammad A.W."/>
            <person name="Gnirke A."/>
            <person name="Yurkov A.M."/>
            <person name="Nowrousian M."/>
            <person name="Sun S."/>
            <person name="Cuomo C.A."/>
            <person name="Heitman J."/>
        </authorList>
    </citation>
    <scope>NUCLEOTIDE SEQUENCE</scope>
    <source>
        <strain evidence="3">CBS 12478</strain>
    </source>
</reference>
<feature type="chain" id="PRO_5042602717" description="Protein CPL1-like domain-containing protein" evidence="1">
    <location>
        <begin position="21"/>
        <end position="182"/>
    </location>
</feature>
<gene>
    <name evidence="3" type="ORF">CI109_102159</name>
</gene>
<proteinExistence type="predicted"/>
<dbReference type="KEGG" id="ksn:43588980"/>
<dbReference type="InterPro" id="IPR048661">
    <property type="entry name" value="CPL1-like"/>
</dbReference>
<sequence length="182" mass="19173">MYFSHHFTIALVSLFTLTNAIPATTVGAESLANRYNMDHERHHPKRETSLRPSASISAVKRSVPTVYPINLPLGAPIDLARCPPTTMACPIVPMTDAEVRSAGPNVAYECVSPDEDLYSCGGCATLGSGTDCTAIPNVLSVSCSAGLCNVHSCQAGFVLSSNSQRCVPCNGVSDGPLSFQAR</sequence>
<dbReference type="InterPro" id="IPR038955">
    <property type="entry name" value="PriA/CPL1_fungi"/>
</dbReference>
<evidence type="ECO:0000256" key="1">
    <source>
        <dbReference type="SAM" id="SignalP"/>
    </source>
</evidence>
<dbReference type="RefSeq" id="XP_065823164.1">
    <property type="nucleotide sequence ID" value="XM_065967092.1"/>
</dbReference>
<dbReference type="PANTHER" id="PTHR35192">
    <property type="entry name" value="PROTEIN, PUTATIVE-RELATED"/>
    <property type="match status" value="1"/>
</dbReference>
<dbReference type="AlphaFoldDB" id="A0AAJ8LFK8"/>
<dbReference type="Proteomes" id="UP000322225">
    <property type="component" value="Chromosome 4"/>
</dbReference>
<dbReference type="EMBL" id="CP144054">
    <property type="protein sequence ID" value="WWD17718.1"/>
    <property type="molecule type" value="Genomic_DNA"/>
</dbReference>
<feature type="domain" description="Protein CPL1-like" evidence="2">
    <location>
        <begin position="108"/>
        <end position="167"/>
    </location>
</feature>
<evidence type="ECO:0000313" key="3">
    <source>
        <dbReference type="EMBL" id="WWD17718.1"/>
    </source>
</evidence>